<dbReference type="AlphaFoldDB" id="A0A395IR88"/>
<name>A0A395IR88_9HELO</name>
<dbReference type="OrthoDB" id="2432613at2759"/>
<dbReference type="Proteomes" id="UP000249056">
    <property type="component" value="Unassembled WGS sequence"/>
</dbReference>
<dbReference type="EMBL" id="QKRW01000024">
    <property type="protein sequence ID" value="RAL62374.1"/>
    <property type="molecule type" value="Genomic_DNA"/>
</dbReference>
<accession>A0A395IR88</accession>
<organism evidence="1 2">
    <name type="scientific">Monilinia fructigena</name>
    <dbReference type="NCBI Taxonomy" id="38457"/>
    <lineage>
        <taxon>Eukaryota</taxon>
        <taxon>Fungi</taxon>
        <taxon>Dikarya</taxon>
        <taxon>Ascomycota</taxon>
        <taxon>Pezizomycotina</taxon>
        <taxon>Leotiomycetes</taxon>
        <taxon>Helotiales</taxon>
        <taxon>Sclerotiniaceae</taxon>
        <taxon>Monilinia</taxon>
    </lineage>
</organism>
<gene>
    <name evidence="1" type="ORF">DID88_004940</name>
</gene>
<sequence>MSSGNCFQVSFHGEVVDSGPYKIRAGDNGIVPTIGQFDDASWEVVLFTGNDTAPFELWNIDYRDIK</sequence>
<protein>
    <submittedName>
        <fullName evidence="1">Uncharacterized protein</fullName>
    </submittedName>
</protein>
<evidence type="ECO:0000313" key="1">
    <source>
        <dbReference type="EMBL" id="RAL62374.1"/>
    </source>
</evidence>
<comment type="caution">
    <text evidence="1">The sequence shown here is derived from an EMBL/GenBank/DDBJ whole genome shotgun (WGS) entry which is preliminary data.</text>
</comment>
<proteinExistence type="predicted"/>
<evidence type="ECO:0000313" key="2">
    <source>
        <dbReference type="Proteomes" id="UP000249056"/>
    </source>
</evidence>
<keyword evidence="2" id="KW-1185">Reference proteome</keyword>
<reference evidence="1 2" key="1">
    <citation type="submission" date="2018-06" db="EMBL/GenBank/DDBJ databases">
        <title>Genome Sequence of the Brown Rot Fungal Pathogen Monilinia fructigena.</title>
        <authorList>
            <person name="Landi L."/>
            <person name="De Miccolis Angelini R.M."/>
            <person name="Pollastro S."/>
            <person name="Abate D."/>
            <person name="Faretra F."/>
            <person name="Romanazzi G."/>
        </authorList>
    </citation>
    <scope>NUCLEOTIDE SEQUENCE [LARGE SCALE GENOMIC DNA]</scope>
    <source>
        <strain evidence="1 2">Mfrg269</strain>
    </source>
</reference>